<protein>
    <recommendedName>
        <fullName evidence="4">Pyrroline-5-carboxylate reductase</fullName>
        <ecNumber evidence="4">1.5.1.2</ecNumber>
    </recommendedName>
</protein>
<keyword evidence="4" id="KW-0641">Proline biosynthesis</keyword>
<dbReference type="PANTHER" id="PTHR11645">
    <property type="entry name" value="PYRROLINE-5-CARBOXYLATE REDUCTASE"/>
    <property type="match status" value="1"/>
</dbReference>
<dbReference type="HAMAP" id="MF_01925">
    <property type="entry name" value="P5C_reductase"/>
    <property type="match status" value="1"/>
</dbReference>
<feature type="domain" description="Pyrroline-5-carboxylate reductase dimerisation" evidence="6">
    <location>
        <begin position="185"/>
        <end position="289"/>
    </location>
</feature>
<name>A0ABR2WML6_9FUNG</name>
<dbReference type="EC" id="1.5.1.2" evidence="4"/>
<feature type="domain" description="Pyrroline-5-carboxylate reductase catalytic N-terminal" evidence="5">
    <location>
        <begin position="9"/>
        <end position="111"/>
    </location>
</feature>
<dbReference type="InterPro" id="IPR008927">
    <property type="entry name" value="6-PGluconate_DH-like_C_sf"/>
</dbReference>
<evidence type="ECO:0000313" key="8">
    <source>
        <dbReference type="Proteomes" id="UP001479436"/>
    </source>
</evidence>
<evidence type="ECO:0000259" key="5">
    <source>
        <dbReference type="Pfam" id="PF03807"/>
    </source>
</evidence>
<evidence type="ECO:0000256" key="3">
    <source>
        <dbReference type="ARBA" id="ARBA00023002"/>
    </source>
</evidence>
<gene>
    <name evidence="7" type="ORF">K7432_011240</name>
</gene>
<comment type="catalytic activity">
    <reaction evidence="4">
        <text>L-proline + NADP(+) = (S)-1-pyrroline-5-carboxylate + NADPH + 2 H(+)</text>
        <dbReference type="Rhea" id="RHEA:14109"/>
        <dbReference type="ChEBI" id="CHEBI:15378"/>
        <dbReference type="ChEBI" id="CHEBI:17388"/>
        <dbReference type="ChEBI" id="CHEBI:57783"/>
        <dbReference type="ChEBI" id="CHEBI:58349"/>
        <dbReference type="ChEBI" id="CHEBI:60039"/>
        <dbReference type="EC" id="1.5.1.2"/>
    </reaction>
</comment>
<evidence type="ECO:0000259" key="6">
    <source>
        <dbReference type="Pfam" id="PF14748"/>
    </source>
</evidence>
<dbReference type="Proteomes" id="UP001479436">
    <property type="component" value="Unassembled WGS sequence"/>
</dbReference>
<dbReference type="Gene3D" id="3.40.50.720">
    <property type="entry name" value="NAD(P)-binding Rossmann-like Domain"/>
    <property type="match status" value="1"/>
</dbReference>
<dbReference type="InterPro" id="IPR000304">
    <property type="entry name" value="Pyrroline-COOH_reductase"/>
</dbReference>
<dbReference type="InterPro" id="IPR028939">
    <property type="entry name" value="P5C_Rdtase_cat_N"/>
</dbReference>
<dbReference type="PIRSF" id="PIRSF000193">
    <property type="entry name" value="Pyrrol-5-carb_rd"/>
    <property type="match status" value="1"/>
</dbReference>
<keyword evidence="2 4" id="KW-0521">NADP</keyword>
<keyword evidence="4" id="KW-0028">Amino-acid biosynthesis</keyword>
<reference evidence="7 8" key="1">
    <citation type="submission" date="2023-04" db="EMBL/GenBank/DDBJ databases">
        <title>Genome of Basidiobolus ranarum AG-B5.</title>
        <authorList>
            <person name="Stajich J.E."/>
            <person name="Carter-House D."/>
            <person name="Gryganskyi A."/>
        </authorList>
    </citation>
    <scope>NUCLEOTIDE SEQUENCE [LARGE SCALE GENOMIC DNA]</scope>
    <source>
        <strain evidence="7 8">AG-B5</strain>
    </source>
</reference>
<sequence length="295" mass="31358">MTRAGAQHITFIGGGNMAEAIIGGLIENGFERGNITLSEIVTARAQYMQESFGINLAPDSASAILGYEGNGHSKAQVVVFAVKPQVMKQVALSLSSSLVETNPLVITIAAGIRTTALARWLSTDDNGDVIEGAKIPVVRCMPNTPALVLCGATGLYANANTNEDHKEIANEILCSISKTQWLDDEYMLDAVTAVSGSGPAYFFLMLEAMENAGVKAGLPKEVANALAIQTCLGAAKMAEKSGEDFAELRRKVTSPNGTTEAAIKTMERGEVREWIEKGVLAANTRSQELGEMFKD</sequence>
<dbReference type="InterPro" id="IPR029036">
    <property type="entry name" value="P5CR_dimer"/>
</dbReference>
<dbReference type="InterPro" id="IPR053790">
    <property type="entry name" value="P5CR-like_CS"/>
</dbReference>
<organism evidence="7 8">
    <name type="scientific">Basidiobolus ranarum</name>
    <dbReference type="NCBI Taxonomy" id="34480"/>
    <lineage>
        <taxon>Eukaryota</taxon>
        <taxon>Fungi</taxon>
        <taxon>Fungi incertae sedis</taxon>
        <taxon>Zoopagomycota</taxon>
        <taxon>Entomophthoromycotina</taxon>
        <taxon>Basidiobolomycetes</taxon>
        <taxon>Basidiobolales</taxon>
        <taxon>Basidiobolaceae</taxon>
        <taxon>Basidiobolus</taxon>
    </lineage>
</organism>
<keyword evidence="8" id="KW-1185">Reference proteome</keyword>
<evidence type="ECO:0000256" key="4">
    <source>
        <dbReference type="RuleBase" id="RU003903"/>
    </source>
</evidence>
<comment type="similarity">
    <text evidence="1 4">Belongs to the pyrroline-5-carboxylate reductase family.</text>
</comment>
<dbReference type="InterPro" id="IPR036291">
    <property type="entry name" value="NAD(P)-bd_dom_sf"/>
</dbReference>
<evidence type="ECO:0000256" key="1">
    <source>
        <dbReference type="ARBA" id="ARBA00005525"/>
    </source>
</evidence>
<dbReference type="NCBIfam" id="TIGR00112">
    <property type="entry name" value="proC"/>
    <property type="match status" value="1"/>
</dbReference>
<dbReference type="SUPFAM" id="SSF48179">
    <property type="entry name" value="6-phosphogluconate dehydrogenase C-terminal domain-like"/>
    <property type="match status" value="1"/>
</dbReference>
<dbReference type="PANTHER" id="PTHR11645:SF0">
    <property type="entry name" value="PYRROLINE-5-CARBOXYLATE REDUCTASE 3"/>
    <property type="match status" value="1"/>
</dbReference>
<comment type="pathway">
    <text evidence="4">Amino-acid biosynthesis; L-proline biosynthesis; L-proline from L-glutamate 5-semialdehyde: step 1/1.</text>
</comment>
<dbReference type="Pfam" id="PF03807">
    <property type="entry name" value="F420_oxidored"/>
    <property type="match status" value="1"/>
</dbReference>
<dbReference type="Gene3D" id="1.10.3730.10">
    <property type="entry name" value="ProC C-terminal domain-like"/>
    <property type="match status" value="1"/>
</dbReference>
<evidence type="ECO:0000313" key="7">
    <source>
        <dbReference type="EMBL" id="KAK9762738.1"/>
    </source>
</evidence>
<keyword evidence="3 4" id="KW-0560">Oxidoreductase</keyword>
<evidence type="ECO:0000256" key="2">
    <source>
        <dbReference type="ARBA" id="ARBA00022857"/>
    </source>
</evidence>
<dbReference type="Pfam" id="PF14748">
    <property type="entry name" value="P5CR_dimer"/>
    <property type="match status" value="1"/>
</dbReference>
<proteinExistence type="inferred from homology"/>
<dbReference type="EMBL" id="JASJQH010000848">
    <property type="protein sequence ID" value="KAK9762738.1"/>
    <property type="molecule type" value="Genomic_DNA"/>
</dbReference>
<accession>A0ABR2WML6</accession>
<comment type="caution">
    <text evidence="7">The sequence shown here is derived from an EMBL/GenBank/DDBJ whole genome shotgun (WGS) entry which is preliminary data.</text>
</comment>
<dbReference type="SUPFAM" id="SSF51735">
    <property type="entry name" value="NAD(P)-binding Rossmann-fold domains"/>
    <property type="match status" value="1"/>
</dbReference>
<dbReference type="PROSITE" id="PS00521">
    <property type="entry name" value="P5CR"/>
    <property type="match status" value="1"/>
</dbReference>